<keyword evidence="1" id="KW-0812">Transmembrane</keyword>
<keyword evidence="1" id="KW-0472">Membrane</keyword>
<evidence type="ECO:0000313" key="2">
    <source>
        <dbReference type="EMBL" id="MFB9714087.1"/>
    </source>
</evidence>
<gene>
    <name evidence="2" type="ORF">ACFFPI_07940</name>
</gene>
<comment type="caution">
    <text evidence="2">The sequence shown here is derived from an EMBL/GenBank/DDBJ whole genome shotgun (WGS) entry which is preliminary data.</text>
</comment>
<evidence type="ECO:0000256" key="1">
    <source>
        <dbReference type="SAM" id="Phobius"/>
    </source>
</evidence>
<feature type="transmembrane region" description="Helical" evidence="1">
    <location>
        <begin position="12"/>
        <end position="34"/>
    </location>
</feature>
<organism evidence="2 3">
    <name type="scientific">Arthrobacter methylotrophus</name>
    <dbReference type="NCBI Taxonomy" id="121291"/>
    <lineage>
        <taxon>Bacteria</taxon>
        <taxon>Bacillati</taxon>
        <taxon>Actinomycetota</taxon>
        <taxon>Actinomycetes</taxon>
        <taxon>Micrococcales</taxon>
        <taxon>Micrococcaceae</taxon>
        <taxon>Arthrobacter</taxon>
    </lineage>
</organism>
<accession>A0ABV5URL4</accession>
<sequence length="94" mass="9933">MTGIYSYNGTPLLVFAITALLVGAAMVAGPFFGLGAKRKNPALESILGQIASHQPAAAPLKETYIADIVDAPDTMREPHGADVVDRRARLAITR</sequence>
<proteinExistence type="predicted"/>
<name>A0ABV5URL4_9MICC</name>
<dbReference type="RefSeq" id="WP_345043223.1">
    <property type="nucleotide sequence ID" value="NZ_BAABED010000001.1"/>
</dbReference>
<protein>
    <submittedName>
        <fullName evidence="2">Uncharacterized protein</fullName>
    </submittedName>
</protein>
<dbReference type="Proteomes" id="UP001589536">
    <property type="component" value="Unassembled WGS sequence"/>
</dbReference>
<reference evidence="2 3" key="1">
    <citation type="submission" date="2024-09" db="EMBL/GenBank/DDBJ databases">
        <authorList>
            <person name="Sun Q."/>
            <person name="Mori K."/>
        </authorList>
    </citation>
    <scope>NUCLEOTIDE SEQUENCE [LARGE SCALE GENOMIC DNA]</scope>
    <source>
        <strain evidence="2 3">JCM 13519</strain>
    </source>
</reference>
<dbReference type="EMBL" id="JBHMBH010000019">
    <property type="protein sequence ID" value="MFB9714087.1"/>
    <property type="molecule type" value="Genomic_DNA"/>
</dbReference>
<evidence type="ECO:0000313" key="3">
    <source>
        <dbReference type="Proteomes" id="UP001589536"/>
    </source>
</evidence>
<keyword evidence="3" id="KW-1185">Reference proteome</keyword>
<keyword evidence="1" id="KW-1133">Transmembrane helix</keyword>